<feature type="transmembrane region" description="Helical" evidence="1">
    <location>
        <begin position="7"/>
        <end position="25"/>
    </location>
</feature>
<dbReference type="RefSeq" id="WP_062163341.1">
    <property type="nucleotide sequence ID" value="NZ_JAVDQS010000010.1"/>
</dbReference>
<evidence type="ECO:0000313" key="2">
    <source>
        <dbReference type="EMBL" id="MDR6406290.1"/>
    </source>
</evidence>
<evidence type="ECO:0008006" key="4">
    <source>
        <dbReference type="Google" id="ProtNLM"/>
    </source>
</evidence>
<comment type="caution">
    <text evidence="2">The sequence shown here is derived from an EMBL/GenBank/DDBJ whole genome shotgun (WGS) entry which is preliminary data.</text>
</comment>
<keyword evidence="1" id="KW-1133">Transmembrane helix</keyword>
<organism evidence="2 3">
    <name type="scientific">Chryseobacterium geocarposphaerae</name>
    <dbReference type="NCBI Taxonomy" id="1416776"/>
    <lineage>
        <taxon>Bacteria</taxon>
        <taxon>Pseudomonadati</taxon>
        <taxon>Bacteroidota</taxon>
        <taxon>Flavobacteriia</taxon>
        <taxon>Flavobacteriales</taxon>
        <taxon>Weeksellaceae</taxon>
        <taxon>Chryseobacterium group</taxon>
        <taxon>Chryseobacterium</taxon>
    </lineage>
</organism>
<keyword evidence="1" id="KW-0812">Transmembrane</keyword>
<accession>A0ABU1LIB9</accession>
<dbReference type="Proteomes" id="UP001184853">
    <property type="component" value="Unassembled WGS sequence"/>
</dbReference>
<dbReference type="EMBL" id="JAVDQS010000010">
    <property type="protein sequence ID" value="MDR6406290.1"/>
    <property type="molecule type" value="Genomic_DNA"/>
</dbReference>
<feature type="transmembrane region" description="Helical" evidence="1">
    <location>
        <begin position="51"/>
        <end position="71"/>
    </location>
</feature>
<feature type="transmembrane region" description="Helical" evidence="1">
    <location>
        <begin position="92"/>
        <end position="115"/>
    </location>
</feature>
<keyword evidence="3" id="KW-1185">Reference proteome</keyword>
<keyword evidence="1" id="KW-0472">Membrane</keyword>
<name>A0ABU1LIB9_9FLAO</name>
<evidence type="ECO:0000256" key="1">
    <source>
        <dbReference type="SAM" id="Phobius"/>
    </source>
</evidence>
<gene>
    <name evidence="2" type="ORF">J2781_003247</name>
</gene>
<sequence>MIPKSIKILFAVPFVIIIGYSVYLFNKFDSIPDIIPIHGYGKNADGFGSKMFLFFPIVLNLVILLIIWLCLRKPENFKFPFEVKEEDKAKTYYTMQLVLVIIAIFATIITTPLLFSDVVYK</sequence>
<evidence type="ECO:0000313" key="3">
    <source>
        <dbReference type="Proteomes" id="UP001184853"/>
    </source>
</evidence>
<protein>
    <recommendedName>
        <fullName evidence="4">DUF1648 domain-containing protein</fullName>
    </recommendedName>
</protein>
<reference evidence="2 3" key="1">
    <citation type="submission" date="2023-07" db="EMBL/GenBank/DDBJ databases">
        <title>Sorghum-associated microbial communities from plants grown in Nebraska, USA.</title>
        <authorList>
            <person name="Schachtman D."/>
        </authorList>
    </citation>
    <scope>NUCLEOTIDE SEQUENCE [LARGE SCALE GENOMIC DNA]</scope>
    <source>
        <strain evidence="2 3">DS1709</strain>
    </source>
</reference>
<proteinExistence type="predicted"/>